<feature type="signal peptide" evidence="1">
    <location>
        <begin position="1"/>
        <end position="18"/>
    </location>
</feature>
<organism evidence="2 3">
    <name type="scientific">Rotaria socialis</name>
    <dbReference type="NCBI Taxonomy" id="392032"/>
    <lineage>
        <taxon>Eukaryota</taxon>
        <taxon>Metazoa</taxon>
        <taxon>Spiralia</taxon>
        <taxon>Gnathifera</taxon>
        <taxon>Rotifera</taxon>
        <taxon>Eurotatoria</taxon>
        <taxon>Bdelloidea</taxon>
        <taxon>Philodinida</taxon>
        <taxon>Philodinidae</taxon>
        <taxon>Rotaria</taxon>
    </lineage>
</organism>
<sequence>FTLFVAAAVVVVVGAAVADVRIERQSSVQNKIVTTNSSYECRSGVGGEYT</sequence>
<protein>
    <submittedName>
        <fullName evidence="2">Uncharacterized protein</fullName>
    </submittedName>
</protein>
<dbReference type="Proteomes" id="UP000663851">
    <property type="component" value="Unassembled WGS sequence"/>
</dbReference>
<name>A0A821E5T7_9BILA</name>
<evidence type="ECO:0000313" key="3">
    <source>
        <dbReference type="Proteomes" id="UP000663851"/>
    </source>
</evidence>
<evidence type="ECO:0000256" key="1">
    <source>
        <dbReference type="SAM" id="SignalP"/>
    </source>
</evidence>
<reference evidence="2" key="1">
    <citation type="submission" date="2021-02" db="EMBL/GenBank/DDBJ databases">
        <authorList>
            <person name="Nowell W R."/>
        </authorList>
    </citation>
    <scope>NUCLEOTIDE SEQUENCE</scope>
</reference>
<proteinExistence type="predicted"/>
<feature type="chain" id="PRO_5032301026" evidence="1">
    <location>
        <begin position="19"/>
        <end position="50"/>
    </location>
</feature>
<feature type="non-terminal residue" evidence="2">
    <location>
        <position position="1"/>
    </location>
</feature>
<comment type="caution">
    <text evidence="2">The sequence shown here is derived from an EMBL/GenBank/DDBJ whole genome shotgun (WGS) entry which is preliminary data.</text>
</comment>
<accession>A0A821E5T7</accession>
<dbReference type="AlphaFoldDB" id="A0A821E5T7"/>
<keyword evidence="1" id="KW-0732">Signal</keyword>
<gene>
    <name evidence="2" type="ORF">HFQ381_LOCUS34707</name>
</gene>
<dbReference type="EMBL" id="CAJOBO010018578">
    <property type="protein sequence ID" value="CAF4631743.1"/>
    <property type="molecule type" value="Genomic_DNA"/>
</dbReference>
<evidence type="ECO:0000313" key="2">
    <source>
        <dbReference type="EMBL" id="CAF4631743.1"/>
    </source>
</evidence>